<dbReference type="Pfam" id="PF10354">
    <property type="entry name" value="BMT5-like"/>
    <property type="match status" value="1"/>
</dbReference>
<feature type="compositionally biased region" description="Acidic residues" evidence="1">
    <location>
        <begin position="84"/>
        <end position="97"/>
    </location>
</feature>
<dbReference type="Proteomes" id="UP001222932">
    <property type="component" value="Unassembled WGS sequence"/>
</dbReference>
<evidence type="ECO:0000256" key="1">
    <source>
        <dbReference type="SAM" id="MobiDB-lite"/>
    </source>
</evidence>
<dbReference type="AlphaFoldDB" id="A0AAD3YAU0"/>
<evidence type="ECO:0000259" key="2">
    <source>
        <dbReference type="Pfam" id="PF10354"/>
    </source>
</evidence>
<proteinExistence type="predicted"/>
<gene>
    <name evidence="3" type="ORF">CspeluHIS016_0301710</name>
</gene>
<dbReference type="GO" id="GO:0070475">
    <property type="term" value="P:rRNA base methylation"/>
    <property type="evidence" value="ECO:0007669"/>
    <property type="project" value="InterPro"/>
</dbReference>
<evidence type="ECO:0000313" key="4">
    <source>
        <dbReference type="Proteomes" id="UP001222932"/>
    </source>
</evidence>
<comment type="caution">
    <text evidence="3">The sequence shown here is derived from an EMBL/GenBank/DDBJ whole genome shotgun (WGS) entry which is preliminary data.</text>
</comment>
<feature type="compositionally biased region" description="Basic and acidic residues" evidence="1">
    <location>
        <begin position="64"/>
        <end position="73"/>
    </location>
</feature>
<accession>A0AAD3YAU0</accession>
<feature type="compositionally biased region" description="Basic residues" evidence="1">
    <location>
        <begin position="253"/>
        <end position="271"/>
    </location>
</feature>
<sequence>MPKLKSALGAHQAVAARRAAEVQRAESKAKMAKGPKHSVAEKRALKRQRRDRDQQTRALEAQEAEERARRDAAHLASQVGTGETAEEAEAELEEAEASSDRQANLAARARARATIPIMADDTVLLLGEANFSFARALVEGRGHSGHLVCATAYDTEAEALEKYPDAAGNVAALRARGVRVAFGVDAGALEKAHKVVGRGPRWSRVVFNFPHVGKGITDQDRNVRANQVLLLRTLRSVAPLLTEGPSAFPLPKGKGKGKGKGGGKTPVKRARSPSFSDGEGEDEEGERSRPVPASFTPPDRQGSLLVTLLAQPPYSEWELPKLANRPPPTCPGTREAQPRFRVLRSFDFVPAAWPGYAHRRTIGWREGLSKANNEEITGRHGRARTWEMAVYDGE</sequence>
<feature type="domain" description="25S rRNA (uridine-N(3))-methyltransferase BMT5-like" evidence="2">
    <location>
        <begin position="124"/>
        <end position="360"/>
    </location>
</feature>
<organism evidence="3 4">
    <name type="scientific">Cutaneotrichosporon spelunceum</name>
    <dbReference type="NCBI Taxonomy" id="1672016"/>
    <lineage>
        <taxon>Eukaryota</taxon>
        <taxon>Fungi</taxon>
        <taxon>Dikarya</taxon>
        <taxon>Basidiomycota</taxon>
        <taxon>Agaricomycotina</taxon>
        <taxon>Tremellomycetes</taxon>
        <taxon>Trichosporonales</taxon>
        <taxon>Trichosporonaceae</taxon>
        <taxon>Cutaneotrichosporon</taxon>
    </lineage>
</organism>
<feature type="compositionally biased region" description="Basic and acidic residues" evidence="1">
    <location>
        <begin position="19"/>
        <end position="29"/>
    </location>
</feature>
<feature type="region of interest" description="Disordered" evidence="1">
    <location>
        <begin position="19"/>
        <end position="101"/>
    </location>
</feature>
<dbReference type="GO" id="GO:0070042">
    <property type="term" value="F:rRNA (uridine-N3-)-methyltransferase activity"/>
    <property type="evidence" value="ECO:0007669"/>
    <property type="project" value="InterPro"/>
</dbReference>
<dbReference type="PANTHER" id="PTHR11538:SF26">
    <property type="entry name" value="FERREDOXIN-FOLD ANTICODON-BINDING DOMAIN-CONTAINING PROTEIN 1"/>
    <property type="match status" value="1"/>
</dbReference>
<reference evidence="3" key="1">
    <citation type="journal article" date="2023" name="BMC Genomics">
        <title>Chromosome-level genome assemblies of Cutaneotrichosporon spp. (Trichosporonales, Basidiomycota) reveal imbalanced evolution between nucleotide sequences and chromosome synteny.</title>
        <authorList>
            <person name="Kobayashi Y."/>
            <person name="Kayamori A."/>
            <person name="Aoki K."/>
            <person name="Shiwa Y."/>
            <person name="Matsutani M."/>
            <person name="Fujita N."/>
            <person name="Sugita T."/>
            <person name="Iwasaki W."/>
            <person name="Tanaka N."/>
            <person name="Takashima M."/>
        </authorList>
    </citation>
    <scope>NUCLEOTIDE SEQUENCE</scope>
    <source>
        <strain evidence="3">HIS016</strain>
    </source>
</reference>
<dbReference type="GO" id="GO:0005737">
    <property type="term" value="C:cytoplasm"/>
    <property type="evidence" value="ECO:0007669"/>
    <property type="project" value="TreeGrafter"/>
</dbReference>
<keyword evidence="4" id="KW-1185">Reference proteome</keyword>
<feature type="region of interest" description="Disordered" evidence="1">
    <location>
        <begin position="242"/>
        <end position="302"/>
    </location>
</feature>
<dbReference type="PANTHER" id="PTHR11538">
    <property type="entry name" value="PHENYLALANYL-TRNA SYNTHETASE"/>
    <property type="match status" value="1"/>
</dbReference>
<evidence type="ECO:0000313" key="3">
    <source>
        <dbReference type="EMBL" id="GMK56331.1"/>
    </source>
</evidence>
<reference evidence="3" key="2">
    <citation type="submission" date="2023-06" db="EMBL/GenBank/DDBJ databases">
        <authorList>
            <person name="Kobayashi Y."/>
            <person name="Kayamori A."/>
            <person name="Aoki K."/>
            <person name="Shiwa Y."/>
            <person name="Fujita N."/>
            <person name="Sugita T."/>
            <person name="Iwasaki W."/>
            <person name="Tanaka N."/>
            <person name="Takashima M."/>
        </authorList>
    </citation>
    <scope>NUCLEOTIDE SEQUENCE</scope>
    <source>
        <strain evidence="3">HIS016</strain>
    </source>
</reference>
<protein>
    <recommendedName>
        <fullName evidence="2">25S rRNA (uridine-N(3))-methyltransferase BMT5-like domain-containing protein</fullName>
    </recommendedName>
</protein>
<name>A0AAD3YAU0_9TREE</name>
<dbReference type="InterPro" id="IPR019446">
    <property type="entry name" value="BMT5-like"/>
</dbReference>
<dbReference type="EMBL" id="BTCM01000003">
    <property type="protein sequence ID" value="GMK56331.1"/>
    <property type="molecule type" value="Genomic_DNA"/>
</dbReference>